<feature type="transmembrane region" description="Helical" evidence="1">
    <location>
        <begin position="96"/>
        <end position="117"/>
    </location>
</feature>
<keyword evidence="1" id="KW-1133">Transmembrane helix</keyword>
<evidence type="ECO:0000313" key="3">
    <source>
        <dbReference type="EMBL" id="PIZ94837.1"/>
    </source>
</evidence>
<evidence type="ECO:0000256" key="1">
    <source>
        <dbReference type="SAM" id="Phobius"/>
    </source>
</evidence>
<organism evidence="3 4">
    <name type="scientific">Candidatus Magasanikbacteria bacterium CG_4_10_14_0_2_um_filter_37_12</name>
    <dbReference type="NCBI Taxonomy" id="1974637"/>
    <lineage>
        <taxon>Bacteria</taxon>
        <taxon>Candidatus Magasanikiibacteriota</taxon>
    </lineage>
</organism>
<evidence type="ECO:0000259" key="2">
    <source>
        <dbReference type="Pfam" id="PF18920"/>
    </source>
</evidence>
<evidence type="ECO:0000313" key="4">
    <source>
        <dbReference type="Proteomes" id="UP000228568"/>
    </source>
</evidence>
<name>A0A2M7V7W0_9BACT</name>
<feature type="transmembrane region" description="Helical" evidence="1">
    <location>
        <begin position="129"/>
        <end position="149"/>
    </location>
</feature>
<reference evidence="4" key="1">
    <citation type="submission" date="2017-09" db="EMBL/GenBank/DDBJ databases">
        <title>Depth-based differentiation of microbial function through sediment-hosted aquifers and enrichment of novel symbionts in the deep terrestrial subsurface.</title>
        <authorList>
            <person name="Probst A.J."/>
            <person name="Ladd B."/>
            <person name="Jarett J.K."/>
            <person name="Geller-Mcgrath D.E."/>
            <person name="Sieber C.M.K."/>
            <person name="Emerson J.B."/>
            <person name="Anantharaman K."/>
            <person name="Thomas B.C."/>
            <person name="Malmstrom R."/>
            <person name="Stieglmeier M."/>
            <person name="Klingl A."/>
            <person name="Woyke T."/>
            <person name="Ryan C.M."/>
            <person name="Banfield J.F."/>
        </authorList>
    </citation>
    <scope>NUCLEOTIDE SEQUENCE [LARGE SCALE GENOMIC DNA]</scope>
</reference>
<dbReference type="Pfam" id="PF18920">
    <property type="entry name" value="DUF5671"/>
    <property type="match status" value="1"/>
</dbReference>
<feature type="transmembrane region" description="Helical" evidence="1">
    <location>
        <begin position="12"/>
        <end position="36"/>
    </location>
</feature>
<dbReference type="InterPro" id="IPR043728">
    <property type="entry name" value="DUF5671"/>
</dbReference>
<gene>
    <name evidence="3" type="ORF">COX81_02430</name>
</gene>
<comment type="caution">
    <text evidence="3">The sequence shown here is derived from an EMBL/GenBank/DDBJ whole genome shotgun (WGS) entry which is preliminary data.</text>
</comment>
<feature type="transmembrane region" description="Helical" evidence="1">
    <location>
        <begin position="161"/>
        <end position="182"/>
    </location>
</feature>
<keyword evidence="1" id="KW-0472">Membrane</keyword>
<feature type="domain" description="DUF5671" evidence="2">
    <location>
        <begin position="10"/>
        <end position="143"/>
    </location>
</feature>
<dbReference type="EMBL" id="PFPK01000028">
    <property type="protein sequence ID" value="PIZ94837.1"/>
    <property type="molecule type" value="Genomic_DNA"/>
</dbReference>
<protein>
    <recommendedName>
        <fullName evidence="2">DUF5671 domain-containing protein</fullName>
    </recommendedName>
</protein>
<feature type="transmembrane region" description="Helical" evidence="1">
    <location>
        <begin position="56"/>
        <end position="76"/>
    </location>
</feature>
<proteinExistence type="predicted"/>
<keyword evidence="1" id="KW-0812">Transmembrane</keyword>
<dbReference type="AlphaFoldDB" id="A0A2M7V7W0"/>
<dbReference type="Proteomes" id="UP000228568">
    <property type="component" value="Unassembled WGS sequence"/>
</dbReference>
<accession>A0A2M7V7W0</accession>
<sequence length="313" mass="36126">MQNTKTSPKDFFLHLLSAVTLYMVAISFSTLLFQYVNHFFPDVLENYYTAESINSALRFSISMLLVALPVYGWAIWSLRKIYKKEPEKKDLWIRRWLTYFTIFVAAIIIIIDMITLINNYLGGEFTIRFFLKVLAVLVVATAVFSFYLLDIKDKMSKKIFLLYYSGTISLIFGFIFGGFFLVGSPAQQRMARLDNERVSNLESIYYNLESYYADKGTLPTNLEFLNKSPNYFANILDPETGYNYKYNILTENKYQLCAIFALENIDKNSNGVMVTRPIKVGYDSGPSFWKHGSGEQCFDLEAVTRDSVTQNIL</sequence>